<sequence length="512" mass="56446">MGPSEARLYFSSRRAVAPLNVIIIGAGIAGLSAGIALAQTGHSVTILERVPQITEAGAGIQLAPNATRILRRMGVIEEIMEHMSVLSRVSIRRYDSDEELGSSPLMPAIGIRYGEPMGVIHRGDLQRILLKAALESGCCIRTSQVVVGVHSRFLPQVQVRDALTGMFSWISADLVVAADGINSIVRKQLSTAAEFSDEPMPGGDAAYRLLVPREKIKHDSKLLQMLDQDVAVRYMGPGGHVMAYPVKRNTLYNLVLLHPAKETDQRDIASEDVWSTKAHRKAMLDFYNDWSPAVRAWLRHAEEEILEWRLDTYPAMPRWVRGNVLLLGDACHPMLPYVAQGAAMSIEDAAVLAAALTRTSNVPLALEVYETVRKERADRIAASAASTGRSLHLSDGPEQEKRDDAIRHAVVGGDREDRWCDNEWQDYMWATDVTRDTIENWEQLSHHTIEIHFIMISTFTTFLVAASATTGVLSAAVTSPISQRDTGAGLIYDPSVVGTPAWDTFQDTDVLY</sequence>
<dbReference type="PANTHER" id="PTHR13789">
    <property type="entry name" value="MONOOXYGENASE"/>
    <property type="match status" value="1"/>
</dbReference>
<evidence type="ECO:0000256" key="2">
    <source>
        <dbReference type="ARBA" id="ARBA00022630"/>
    </source>
</evidence>
<dbReference type="SUPFAM" id="SSF54373">
    <property type="entry name" value="FAD-linked reductases, C-terminal domain"/>
    <property type="match status" value="1"/>
</dbReference>
<evidence type="ECO:0000256" key="3">
    <source>
        <dbReference type="ARBA" id="ARBA00022827"/>
    </source>
</evidence>
<dbReference type="OMA" id="GEVMEWT"/>
<evidence type="ECO:0000313" key="10">
    <source>
        <dbReference type="Proteomes" id="UP000015530"/>
    </source>
</evidence>
<evidence type="ECO:0000313" key="9">
    <source>
        <dbReference type="EMBL" id="EQB47415.1"/>
    </source>
</evidence>
<dbReference type="PANTHER" id="PTHR13789:SF147">
    <property type="entry name" value="PUTATIVE (AFU_ORTHOLOGUE AFUA_2G01950)-RELATED"/>
    <property type="match status" value="1"/>
</dbReference>
<protein>
    <recommendedName>
        <fullName evidence="8">FAD-binding domain-containing protein</fullName>
    </recommendedName>
</protein>
<evidence type="ECO:0000259" key="8">
    <source>
        <dbReference type="Pfam" id="PF01494"/>
    </source>
</evidence>
<dbReference type="STRING" id="1237896.T0LGS7"/>
<dbReference type="HOGENOM" id="CLU_009665_19_3_1"/>
<evidence type="ECO:0000256" key="4">
    <source>
        <dbReference type="ARBA" id="ARBA00023002"/>
    </source>
</evidence>
<dbReference type="GO" id="GO:0071949">
    <property type="term" value="F:FAD binding"/>
    <property type="evidence" value="ECO:0007669"/>
    <property type="project" value="InterPro"/>
</dbReference>
<name>T0LGS7_COLGC</name>
<keyword evidence="4" id="KW-0560">Oxidoreductase</keyword>
<evidence type="ECO:0000256" key="5">
    <source>
        <dbReference type="ARBA" id="ARBA00023033"/>
    </source>
</evidence>
<dbReference type="InterPro" id="IPR050493">
    <property type="entry name" value="FAD-dep_Monooxygenase_BioMet"/>
</dbReference>
<accession>T0LGS7</accession>
<dbReference type="OrthoDB" id="1878542at2759"/>
<dbReference type="PRINTS" id="PR00420">
    <property type="entry name" value="RNGMNOXGNASE"/>
</dbReference>
<dbReference type="SUPFAM" id="SSF51905">
    <property type="entry name" value="FAD/NAD(P)-binding domain"/>
    <property type="match status" value="1"/>
</dbReference>
<reference evidence="10" key="1">
    <citation type="journal article" date="2013" name="Mol. Plant Microbe Interact.">
        <title>Global aspects of pacC regulation of pathogenicity genes in Colletotrichum gloeosporioides as revealed by transcriptome analysis.</title>
        <authorList>
            <person name="Alkan N."/>
            <person name="Meng X."/>
            <person name="Friedlander G."/>
            <person name="Reuveni E."/>
            <person name="Sukno S."/>
            <person name="Sherman A."/>
            <person name="Thon M."/>
            <person name="Fluhr R."/>
            <person name="Prusky D."/>
        </authorList>
    </citation>
    <scope>NUCLEOTIDE SEQUENCE [LARGE SCALE GENOMIC DNA]</scope>
    <source>
        <strain evidence="10">Cg-14</strain>
    </source>
</reference>
<feature type="domain" description="FAD-binding" evidence="8">
    <location>
        <begin position="20"/>
        <end position="381"/>
    </location>
</feature>
<dbReference type="InterPro" id="IPR002938">
    <property type="entry name" value="FAD-bd"/>
</dbReference>
<comment type="similarity">
    <text evidence="1">Belongs to the paxM FAD-dependent monooxygenase family.</text>
</comment>
<keyword evidence="5" id="KW-0503">Monooxygenase</keyword>
<comment type="caution">
    <text evidence="9">The sequence shown here is derived from an EMBL/GenBank/DDBJ whole genome shotgun (WGS) entry which is preliminary data.</text>
</comment>
<dbReference type="EMBL" id="AMYD01002974">
    <property type="protein sequence ID" value="EQB47415.1"/>
    <property type="molecule type" value="Genomic_DNA"/>
</dbReference>
<dbReference type="GO" id="GO:0004497">
    <property type="term" value="F:monooxygenase activity"/>
    <property type="evidence" value="ECO:0007669"/>
    <property type="project" value="UniProtKB-KW"/>
</dbReference>
<keyword evidence="3" id="KW-0274">FAD</keyword>
<dbReference type="AlphaFoldDB" id="T0LGS7"/>
<evidence type="ECO:0000256" key="6">
    <source>
        <dbReference type="SAM" id="MobiDB-lite"/>
    </source>
</evidence>
<feature type="transmembrane region" description="Helical" evidence="7">
    <location>
        <begin position="16"/>
        <end position="38"/>
    </location>
</feature>
<keyword evidence="7" id="KW-0812">Transmembrane</keyword>
<keyword evidence="7" id="KW-0472">Membrane</keyword>
<proteinExistence type="inferred from homology"/>
<evidence type="ECO:0000256" key="7">
    <source>
        <dbReference type="SAM" id="Phobius"/>
    </source>
</evidence>
<keyword evidence="7" id="KW-1133">Transmembrane helix</keyword>
<keyword evidence="2" id="KW-0285">Flavoprotein</keyword>
<gene>
    <name evidence="9" type="ORF">CGLO_13425</name>
</gene>
<organism evidence="9 10">
    <name type="scientific">Colletotrichum gloeosporioides (strain Cg-14)</name>
    <name type="common">Anthracnose fungus</name>
    <name type="synonym">Glomerella cingulata</name>
    <dbReference type="NCBI Taxonomy" id="1237896"/>
    <lineage>
        <taxon>Eukaryota</taxon>
        <taxon>Fungi</taxon>
        <taxon>Dikarya</taxon>
        <taxon>Ascomycota</taxon>
        <taxon>Pezizomycotina</taxon>
        <taxon>Sordariomycetes</taxon>
        <taxon>Hypocreomycetidae</taxon>
        <taxon>Glomerellales</taxon>
        <taxon>Glomerellaceae</taxon>
        <taxon>Colletotrichum</taxon>
        <taxon>Colletotrichum gloeosporioides species complex</taxon>
    </lineage>
</organism>
<evidence type="ECO:0000256" key="1">
    <source>
        <dbReference type="ARBA" id="ARBA00007992"/>
    </source>
</evidence>
<dbReference type="InterPro" id="IPR036188">
    <property type="entry name" value="FAD/NAD-bd_sf"/>
</dbReference>
<dbReference type="Gene3D" id="3.50.50.60">
    <property type="entry name" value="FAD/NAD(P)-binding domain"/>
    <property type="match status" value="1"/>
</dbReference>
<dbReference type="Proteomes" id="UP000015530">
    <property type="component" value="Unassembled WGS sequence"/>
</dbReference>
<dbReference type="Pfam" id="PF01494">
    <property type="entry name" value="FAD_binding_3"/>
    <property type="match status" value="1"/>
</dbReference>
<feature type="region of interest" description="Disordered" evidence="6">
    <location>
        <begin position="383"/>
        <end position="402"/>
    </location>
</feature>